<dbReference type="InterPro" id="IPR050950">
    <property type="entry name" value="HTH-type_LysR_regulators"/>
</dbReference>
<evidence type="ECO:0000313" key="7">
    <source>
        <dbReference type="Proteomes" id="UP000467240"/>
    </source>
</evidence>
<dbReference type="PRINTS" id="PR00039">
    <property type="entry name" value="HTHLYSR"/>
</dbReference>
<dbReference type="Pfam" id="PF03466">
    <property type="entry name" value="LysR_substrate"/>
    <property type="match status" value="1"/>
</dbReference>
<dbReference type="GO" id="GO:0003677">
    <property type="term" value="F:DNA binding"/>
    <property type="evidence" value="ECO:0007669"/>
    <property type="project" value="UniProtKB-KW"/>
</dbReference>
<keyword evidence="3" id="KW-0238">DNA-binding</keyword>
<proteinExistence type="inferred from homology"/>
<accession>A0A7J5BU34</accession>
<dbReference type="PANTHER" id="PTHR30419">
    <property type="entry name" value="HTH-TYPE TRANSCRIPTIONAL REGULATOR YBHD"/>
    <property type="match status" value="1"/>
</dbReference>
<keyword evidence="7" id="KW-1185">Reference proteome</keyword>
<protein>
    <submittedName>
        <fullName evidence="6">LysR family transcriptional regulator</fullName>
    </submittedName>
</protein>
<evidence type="ECO:0000256" key="2">
    <source>
        <dbReference type="ARBA" id="ARBA00023015"/>
    </source>
</evidence>
<evidence type="ECO:0000256" key="1">
    <source>
        <dbReference type="ARBA" id="ARBA00009437"/>
    </source>
</evidence>
<name>A0A7J5BU34_9MICO</name>
<organism evidence="6 7">
    <name type="scientific">Pseudoclavibacter chungangensis</name>
    <dbReference type="NCBI Taxonomy" id="587635"/>
    <lineage>
        <taxon>Bacteria</taxon>
        <taxon>Bacillati</taxon>
        <taxon>Actinomycetota</taxon>
        <taxon>Actinomycetes</taxon>
        <taxon>Micrococcales</taxon>
        <taxon>Microbacteriaceae</taxon>
        <taxon>Pseudoclavibacter</taxon>
    </lineage>
</organism>
<feature type="domain" description="HTH lysR-type" evidence="5">
    <location>
        <begin position="4"/>
        <end position="61"/>
    </location>
</feature>
<evidence type="ECO:0000313" key="6">
    <source>
        <dbReference type="EMBL" id="KAB1657821.1"/>
    </source>
</evidence>
<evidence type="ECO:0000256" key="3">
    <source>
        <dbReference type="ARBA" id="ARBA00023125"/>
    </source>
</evidence>
<dbReference type="Proteomes" id="UP000467240">
    <property type="component" value="Unassembled WGS sequence"/>
</dbReference>
<dbReference type="Gene3D" id="1.10.10.10">
    <property type="entry name" value="Winged helix-like DNA-binding domain superfamily/Winged helix DNA-binding domain"/>
    <property type="match status" value="1"/>
</dbReference>
<comment type="caution">
    <text evidence="6">The sequence shown here is derived from an EMBL/GenBank/DDBJ whole genome shotgun (WGS) entry which is preliminary data.</text>
</comment>
<dbReference type="InterPro" id="IPR036390">
    <property type="entry name" value="WH_DNA-bd_sf"/>
</dbReference>
<dbReference type="InterPro" id="IPR000847">
    <property type="entry name" value="LysR_HTH_N"/>
</dbReference>
<gene>
    <name evidence="6" type="ORF">F8O01_07690</name>
</gene>
<dbReference type="EMBL" id="WBJZ01000008">
    <property type="protein sequence ID" value="KAB1657821.1"/>
    <property type="molecule type" value="Genomic_DNA"/>
</dbReference>
<dbReference type="SUPFAM" id="SSF46785">
    <property type="entry name" value="Winged helix' DNA-binding domain"/>
    <property type="match status" value="1"/>
</dbReference>
<keyword evidence="4" id="KW-0804">Transcription</keyword>
<dbReference type="GO" id="GO:0005829">
    <property type="term" value="C:cytosol"/>
    <property type="evidence" value="ECO:0007669"/>
    <property type="project" value="TreeGrafter"/>
</dbReference>
<dbReference type="Gene3D" id="3.40.190.290">
    <property type="match status" value="1"/>
</dbReference>
<dbReference type="Pfam" id="PF00126">
    <property type="entry name" value="HTH_1"/>
    <property type="match status" value="1"/>
</dbReference>
<dbReference type="FunFam" id="1.10.10.10:FF:000001">
    <property type="entry name" value="LysR family transcriptional regulator"/>
    <property type="match status" value="1"/>
</dbReference>
<dbReference type="RefSeq" id="WP_158040303.1">
    <property type="nucleotide sequence ID" value="NZ_JACCFV010000001.1"/>
</dbReference>
<dbReference type="SUPFAM" id="SSF53850">
    <property type="entry name" value="Periplasmic binding protein-like II"/>
    <property type="match status" value="1"/>
</dbReference>
<dbReference type="InterPro" id="IPR005119">
    <property type="entry name" value="LysR_subst-bd"/>
</dbReference>
<dbReference type="PROSITE" id="PS50931">
    <property type="entry name" value="HTH_LYSR"/>
    <property type="match status" value="1"/>
</dbReference>
<dbReference type="OrthoDB" id="3636008at2"/>
<evidence type="ECO:0000259" key="5">
    <source>
        <dbReference type="PROSITE" id="PS50931"/>
    </source>
</evidence>
<sequence length="315" mass="34673">MALPSTRQLEYFLAASRVGTFAGAAAELHIAQPSLSEQIANLEQNLGMPLFTRTSRGLLLTDAGKQLLPLAEGAIQNVRDFAEWSRRLRSVEEGTVAFGTFSSAHLYLLTDLIGEFRRLSPRVRIRVAGLNSSEVADAVRSGDLEAGLVQLPVDERELAITPTVFSDEAVFVSREPIPEGRSIDIEGAMRRPLILSEASWGMRDPLRVSLFERAQRVGLRLEPIIEVEFQTHALRLATEGLGDTFVSWHVARAQLERGELHWAVLDPPHREHYAFVTRRGGAPSPATAEFISVAHRILRRLEATASAGRGLSVGE</sequence>
<dbReference type="InterPro" id="IPR036388">
    <property type="entry name" value="WH-like_DNA-bd_sf"/>
</dbReference>
<reference evidence="6 7" key="1">
    <citation type="submission" date="2019-09" db="EMBL/GenBank/DDBJ databases">
        <title>Phylogeny of genus Pseudoclavibacter and closely related genus.</title>
        <authorList>
            <person name="Li Y."/>
        </authorList>
    </citation>
    <scope>NUCLEOTIDE SEQUENCE [LARGE SCALE GENOMIC DNA]</scope>
    <source>
        <strain evidence="6 7">DSM 23821</strain>
    </source>
</reference>
<keyword evidence="2" id="KW-0805">Transcription regulation</keyword>
<comment type="similarity">
    <text evidence="1">Belongs to the LysR transcriptional regulatory family.</text>
</comment>
<dbReference type="GO" id="GO:0003700">
    <property type="term" value="F:DNA-binding transcription factor activity"/>
    <property type="evidence" value="ECO:0007669"/>
    <property type="project" value="InterPro"/>
</dbReference>
<dbReference type="AlphaFoldDB" id="A0A7J5BU34"/>
<evidence type="ECO:0000256" key="4">
    <source>
        <dbReference type="ARBA" id="ARBA00023163"/>
    </source>
</evidence>